<dbReference type="NCBIfam" id="TIGR01409">
    <property type="entry name" value="TAT_signal_seq"/>
    <property type="match status" value="1"/>
</dbReference>
<gene>
    <name evidence="5" type="ORF">BZK31_14480</name>
</gene>
<feature type="non-terminal residue" evidence="5">
    <location>
        <position position="88"/>
    </location>
</feature>
<dbReference type="STRING" id="1958950.BZK31_14480"/>
<dbReference type="Pfam" id="PF10399">
    <property type="entry name" value="UCR_Fe-S_N"/>
    <property type="match status" value="1"/>
</dbReference>
<evidence type="ECO:0000256" key="1">
    <source>
        <dbReference type="ARBA" id="ARBA00010651"/>
    </source>
</evidence>
<comment type="similarity">
    <text evidence="1">Belongs to the Rieske iron-sulfur protein family.</text>
</comment>
<dbReference type="EMBL" id="MUIO01000055">
    <property type="protein sequence ID" value="ORC58565.1"/>
    <property type="molecule type" value="Genomic_DNA"/>
</dbReference>
<dbReference type="Proteomes" id="UP000192815">
    <property type="component" value="Unassembled WGS sequence"/>
</dbReference>
<comment type="caution">
    <text evidence="5">The sequence shown here is derived from an EMBL/GenBank/DDBJ whole genome shotgun (WGS) entry which is preliminary data.</text>
</comment>
<name>A0A1X0N4X8_9PSED</name>
<dbReference type="InterPro" id="IPR019470">
    <property type="entry name" value="Ubiq_cytC_Rdtase_Fe-S_su_TAT"/>
</dbReference>
<feature type="domain" description="Ubiquitinol-cytochrome C reductase Fe-S subunit TAT signal" evidence="4">
    <location>
        <begin position="2"/>
        <end position="39"/>
    </location>
</feature>
<protein>
    <submittedName>
        <fullName evidence="5">Ubiquinol-cytochrome c reductase iron-sulfur subunit</fullName>
    </submittedName>
</protein>
<dbReference type="OrthoDB" id="9767869at2"/>
<dbReference type="InterPro" id="IPR019546">
    <property type="entry name" value="TAT_signal_bac_arc"/>
</dbReference>
<evidence type="ECO:0000313" key="5">
    <source>
        <dbReference type="EMBL" id="ORC58565.1"/>
    </source>
</evidence>
<feature type="region of interest" description="Disordered" evidence="3">
    <location>
        <begin position="42"/>
        <end position="88"/>
    </location>
</feature>
<keyword evidence="6" id="KW-1185">Reference proteome</keyword>
<organism evidence="5 6">
    <name type="scientific">Pseudomonas floridensis</name>
    <dbReference type="NCBI Taxonomy" id="1958950"/>
    <lineage>
        <taxon>Bacteria</taxon>
        <taxon>Pseudomonadati</taxon>
        <taxon>Pseudomonadota</taxon>
        <taxon>Gammaproteobacteria</taxon>
        <taxon>Pseudomonadales</taxon>
        <taxon>Pseudomonadaceae</taxon>
        <taxon>Pseudomonas</taxon>
    </lineage>
</organism>
<keyword evidence="2" id="KW-0732">Signal</keyword>
<reference evidence="6" key="1">
    <citation type="submission" date="2017-02" db="EMBL/GenBank/DDBJ databases">
        <title>Pseudomonas floridae sp. nov., a novel pathogenic bacterial species isolated from tomato.</title>
        <authorList>
            <person name="Timilsina S."/>
            <person name="Vallad G.E."/>
            <person name="Jones J.B."/>
        </authorList>
    </citation>
    <scope>NUCLEOTIDE SEQUENCE [LARGE SCALE GENOMIC DNA]</scope>
    <source>
        <strain evidence="6">GEV388</strain>
    </source>
</reference>
<evidence type="ECO:0000256" key="2">
    <source>
        <dbReference type="ARBA" id="ARBA00022729"/>
    </source>
</evidence>
<sequence length="88" mass="8629">MSNDGVNTGRRRFLVAATSVIGAAGAVGGAVPFVGSWAPNAQARGAGGPGKGNISKNEAGQQMGAGGRGPPGVIFSRTPGKIDNPRKA</sequence>
<dbReference type="AlphaFoldDB" id="A0A1X0N4X8"/>
<dbReference type="Gene3D" id="1.20.5.510">
    <property type="entry name" value="Single helix bin"/>
    <property type="match status" value="1"/>
</dbReference>
<dbReference type="RefSeq" id="WP_157900740.1">
    <property type="nucleotide sequence ID" value="NZ_MUIO01000055.1"/>
</dbReference>
<evidence type="ECO:0000313" key="6">
    <source>
        <dbReference type="Proteomes" id="UP000192815"/>
    </source>
</evidence>
<evidence type="ECO:0000256" key="3">
    <source>
        <dbReference type="SAM" id="MobiDB-lite"/>
    </source>
</evidence>
<dbReference type="GO" id="GO:0008121">
    <property type="term" value="F:quinol-cytochrome-c reductase activity"/>
    <property type="evidence" value="ECO:0007669"/>
    <property type="project" value="InterPro"/>
</dbReference>
<proteinExistence type="inferred from homology"/>
<accession>A0A1X0N4X8</accession>
<dbReference type="InterPro" id="IPR006311">
    <property type="entry name" value="TAT_signal"/>
</dbReference>
<evidence type="ECO:0000259" key="4">
    <source>
        <dbReference type="Pfam" id="PF10399"/>
    </source>
</evidence>
<dbReference type="PROSITE" id="PS51318">
    <property type="entry name" value="TAT"/>
    <property type="match status" value="1"/>
</dbReference>